<keyword evidence="3" id="KW-1185">Reference proteome</keyword>
<feature type="compositionally biased region" description="Polar residues" evidence="1">
    <location>
        <begin position="361"/>
        <end position="370"/>
    </location>
</feature>
<dbReference type="EMBL" id="JADFTT010000110">
    <property type="protein sequence ID" value="KAG5768039.1"/>
    <property type="molecule type" value="Genomic_DNA"/>
</dbReference>
<dbReference type="Proteomes" id="UP000750502">
    <property type="component" value="Unassembled WGS sequence"/>
</dbReference>
<feature type="region of interest" description="Disordered" evidence="1">
    <location>
        <begin position="343"/>
        <end position="370"/>
    </location>
</feature>
<protein>
    <submittedName>
        <fullName evidence="2">Uncharacterized protein</fullName>
    </submittedName>
</protein>
<gene>
    <name evidence="2" type="ORF">H9Q72_004286</name>
</gene>
<proteinExistence type="predicted"/>
<feature type="compositionally biased region" description="Basic and acidic residues" evidence="1">
    <location>
        <begin position="343"/>
        <end position="353"/>
    </location>
</feature>
<dbReference type="AlphaFoldDB" id="A0A9P7LBK0"/>
<evidence type="ECO:0000256" key="1">
    <source>
        <dbReference type="SAM" id="MobiDB-lite"/>
    </source>
</evidence>
<organism evidence="2 3">
    <name type="scientific">Fusarium xylarioides</name>
    <dbReference type="NCBI Taxonomy" id="221167"/>
    <lineage>
        <taxon>Eukaryota</taxon>
        <taxon>Fungi</taxon>
        <taxon>Dikarya</taxon>
        <taxon>Ascomycota</taxon>
        <taxon>Pezizomycotina</taxon>
        <taxon>Sordariomycetes</taxon>
        <taxon>Hypocreomycetidae</taxon>
        <taxon>Hypocreales</taxon>
        <taxon>Nectriaceae</taxon>
        <taxon>Fusarium</taxon>
        <taxon>Fusarium fujikuroi species complex</taxon>
    </lineage>
</organism>
<name>A0A9P7LBK0_9HYPO</name>
<evidence type="ECO:0000313" key="2">
    <source>
        <dbReference type="EMBL" id="KAG5768039.1"/>
    </source>
</evidence>
<dbReference type="OrthoDB" id="5071997at2759"/>
<comment type="caution">
    <text evidence="2">The sequence shown here is derived from an EMBL/GenBank/DDBJ whole genome shotgun (WGS) entry which is preliminary data.</text>
</comment>
<reference evidence="2" key="1">
    <citation type="journal article" date="2020" name="bioRxiv">
        <title>Historical genomics reveals the evolutionary mechanisms behind multiple outbreaks of the host-specific coffee wilt pathogen Fusarium xylarioides.</title>
        <authorList>
            <person name="Peck D."/>
            <person name="Nowell R.W."/>
            <person name="Flood J."/>
            <person name="Ryan M.J."/>
            <person name="Barraclough T.G."/>
        </authorList>
    </citation>
    <scope>NUCLEOTIDE SEQUENCE</scope>
    <source>
        <strain evidence="2">IMI 127659i</strain>
    </source>
</reference>
<sequence>MASTWRCMHPTQAELNRTPGHFVGPSIHPGLFEVAAPPSTPIPNQGSIQRIEGTPVTQLPVSHGMVWLHGLEHARRDAFKVFLTQAIKGIRQYGQDLATYYRERYIYYRPWIEYAVCINDLPRPSDAETFISMILFLSLACVKPDGILSRQVMAITAEQVLEQLQAKLTREMWSDKPRADFLATVHWLILKSGGISRVKIPMTQRSAQHVVAELMSQDDAVERIGNFNIAVVLETLPRCRALSGRHIDMELIQKLAHQLDYGHNLAMAGMPFFVRLDLVPTSELTGFATFTTKVLDSCTSINLYENGERLFAIWTHTTCTLLPRQIRQKPDVNIKPIANGTRYRGDGLHDEPFPRAVGHGNVSQRSNPRF</sequence>
<accession>A0A9P7LBK0</accession>
<reference evidence="2" key="2">
    <citation type="submission" date="2020-10" db="EMBL/GenBank/DDBJ databases">
        <authorList>
            <person name="Peck L.D."/>
            <person name="Nowell R.W."/>
            <person name="Flood J."/>
            <person name="Ryan M.J."/>
            <person name="Barraclough T.G."/>
        </authorList>
    </citation>
    <scope>NUCLEOTIDE SEQUENCE</scope>
    <source>
        <strain evidence="2">IMI 127659i</strain>
    </source>
</reference>
<evidence type="ECO:0000313" key="3">
    <source>
        <dbReference type="Proteomes" id="UP000750502"/>
    </source>
</evidence>